<dbReference type="Proteomes" id="UP000315167">
    <property type="component" value="Unassembled WGS sequence"/>
</dbReference>
<accession>A0A562L2M1</accession>
<proteinExistence type="predicted"/>
<keyword evidence="2" id="KW-1185">Reference proteome</keyword>
<evidence type="ECO:0000313" key="1">
    <source>
        <dbReference type="EMBL" id="TWI01885.1"/>
    </source>
</evidence>
<dbReference type="AlphaFoldDB" id="A0A562L2M1"/>
<sequence>MRPRPGHPPRSSRLRRWLAGAGLLTVLALAYGLSLSWFAHRLGDDVEKTLKVPQGVDGGVVSPR</sequence>
<dbReference type="RefSeq" id="WP_144899929.1">
    <property type="nucleotide sequence ID" value="NZ_VLKN01000005.1"/>
</dbReference>
<organism evidence="1 2">
    <name type="scientific">Luteimonas cucumeris</name>
    <dbReference type="NCBI Taxonomy" id="985012"/>
    <lineage>
        <taxon>Bacteria</taxon>
        <taxon>Pseudomonadati</taxon>
        <taxon>Pseudomonadota</taxon>
        <taxon>Gammaproteobacteria</taxon>
        <taxon>Lysobacterales</taxon>
        <taxon>Lysobacteraceae</taxon>
        <taxon>Luteimonas</taxon>
    </lineage>
</organism>
<reference evidence="1 2" key="1">
    <citation type="journal article" date="2015" name="Stand. Genomic Sci.">
        <title>Genomic Encyclopedia of Bacterial and Archaeal Type Strains, Phase III: the genomes of soil and plant-associated and newly described type strains.</title>
        <authorList>
            <person name="Whitman W.B."/>
            <person name="Woyke T."/>
            <person name="Klenk H.P."/>
            <person name="Zhou Y."/>
            <person name="Lilburn T.G."/>
            <person name="Beck B.J."/>
            <person name="De Vos P."/>
            <person name="Vandamme P."/>
            <person name="Eisen J.A."/>
            <person name="Garrity G."/>
            <person name="Hugenholtz P."/>
            <person name="Kyrpides N.C."/>
        </authorList>
    </citation>
    <scope>NUCLEOTIDE SEQUENCE [LARGE SCALE GENOMIC DNA]</scope>
    <source>
        <strain evidence="1 2">CGMCC 1.10821</strain>
    </source>
</reference>
<gene>
    <name evidence="1" type="ORF">IP90_02445</name>
</gene>
<protein>
    <submittedName>
        <fullName evidence="1">Uncharacterized protein</fullName>
    </submittedName>
</protein>
<evidence type="ECO:0000313" key="2">
    <source>
        <dbReference type="Proteomes" id="UP000315167"/>
    </source>
</evidence>
<dbReference type="EMBL" id="VLKN01000005">
    <property type="protein sequence ID" value="TWI01885.1"/>
    <property type="molecule type" value="Genomic_DNA"/>
</dbReference>
<comment type="caution">
    <text evidence="1">The sequence shown here is derived from an EMBL/GenBank/DDBJ whole genome shotgun (WGS) entry which is preliminary data.</text>
</comment>
<name>A0A562L2M1_9GAMM</name>